<evidence type="ECO:0000313" key="3">
    <source>
        <dbReference type="EMBL" id="AIY40985.1"/>
    </source>
</evidence>
<dbReference type="PANTHER" id="PTHR11908">
    <property type="entry name" value="XANTHINE DEHYDROGENASE"/>
    <property type="match status" value="1"/>
</dbReference>
<dbReference type="PROSITE" id="PS51318">
    <property type="entry name" value="TAT"/>
    <property type="match status" value="1"/>
</dbReference>
<dbReference type="RefSeq" id="WP_038487694.1">
    <property type="nucleotide sequence ID" value="NZ_CP009962.1"/>
</dbReference>
<feature type="domain" description="Aldehyde oxidase/xanthine dehydrogenase second molybdopterin binding" evidence="2">
    <location>
        <begin position="775"/>
        <end position="881"/>
    </location>
</feature>
<dbReference type="Gene3D" id="3.90.1170.50">
    <property type="entry name" value="Aldehyde oxidase/xanthine dehydrogenase, a/b hammerhead"/>
    <property type="match status" value="1"/>
</dbReference>
<evidence type="ECO:0000313" key="4">
    <source>
        <dbReference type="Proteomes" id="UP000030302"/>
    </source>
</evidence>
<dbReference type="Gene3D" id="3.30.365.10">
    <property type="entry name" value="Aldehyde oxidase/xanthine dehydrogenase, molybdopterin binding domain"/>
    <property type="match status" value="4"/>
</dbReference>
<dbReference type="InterPro" id="IPR036856">
    <property type="entry name" value="Ald_Oxase/Xan_DH_a/b_sf"/>
</dbReference>
<gene>
    <name evidence="3" type="ORF">LT85_1827</name>
</gene>
<dbReference type="Pfam" id="PF20256">
    <property type="entry name" value="MoCoBD_2"/>
    <property type="match status" value="2"/>
</dbReference>
<dbReference type="InterPro" id="IPR037165">
    <property type="entry name" value="AldOxase/xan_DH_Mopterin-bd_sf"/>
</dbReference>
<accession>A0A0A1FB41</accession>
<dbReference type="GO" id="GO:0005506">
    <property type="term" value="F:iron ion binding"/>
    <property type="evidence" value="ECO:0007669"/>
    <property type="project" value="InterPro"/>
</dbReference>
<keyword evidence="4" id="KW-1185">Reference proteome</keyword>
<reference evidence="4" key="1">
    <citation type="journal article" date="2014" name="Soil Biol. Biochem.">
        <title>Structure and function of bacterial communities in ageing soils: Insights from the Mendocino ecological staircase.</title>
        <authorList>
            <person name="Uroz S."/>
            <person name="Tech J.J."/>
            <person name="Sawaya N.A."/>
            <person name="Frey-Klett P."/>
            <person name="Leveau J.H.J."/>
        </authorList>
    </citation>
    <scope>NUCLEOTIDE SEQUENCE [LARGE SCALE GENOMIC DNA]</scope>
    <source>
        <strain evidence="4">Cal35</strain>
    </source>
</reference>
<proteinExistence type="predicted"/>
<sequence length="942" mass="103110">MTKLDLSRRGFLKASVVAGVSVYIAPIGGKAFAALFEEKILTPIQWDSGSGQVKFRIDGIAKVTGAKVFARDIRARDMPHWPNQQAHAFILRATKADRSFLGFDLSLLGDELKPDRVVTAADLARDGLAFPAFYGDDMLLPAGKTPAYLGHAVAILIYNDFARFRFAKDKLQFKHEVIQYGPVTGPLERDPWGTFRFVRVGGATSFDDDVYSSLKDAPVFPSMMRKHQPVWPDGKEHGKLGEQGMFHAAQIQEQLDHPPADWLVMERNYNTQSVDTAALEPDNANCWYDSANQALHMVVPTQSPAEVVDSTVEMLKKAKFPLKKLFLHPCYTVGYGSKDHYNFPFYGLLTSLYADSKPVRLANDRYEQFQTSIKRHAFKMHYRIAVDRKTGLLQSFKGEFEANGGGRANFSPSVAMVGATAAQSIYYFPKNDLAAVAIASRAIDAGSARGYGTLQSMAATEMMIDEMAEKLNLDPIDFRLKNALRSGMKNTQGAIPAGAIRVDEVLQKAKIHPLWSNRGKKKAEYEAAHPGYRYGVGFACVQKDFGTGAEASFAKVEISADGQIHLSHSAAEIGTGMSTSQAIACAKWLGKPAHEVRTSITDWSDLPVVTSGDPYIMSQADQDKLSANPRWSPSYSSPSSATNSAFYFTHSTREAARVIFMHGLWPAAMAIWSQGIGGGQAAPLVIRVEDARWVDGKLSAAGLEALPYEQLVKKAHELGLVTGATVHVFNRWQWTEADFEILGNVVRVPLDGLSVRYGEGASKEKKARQTTGGGYDLLNRKKVFIPPTQRNNAAVTYYSAVGTLVELAVHEASGKVELLSHHSIMECGNMLSPQLVSGQLQGGLAMGIGHALHEFLPLYEDGPGNGSWNFNRYQLPRAKDVAVWTQTSDILPPLTETDPPKGIAEVVMIPVVGAIVNGIAHAIGHRFTDLPVTQQHIQEALA</sequence>
<dbReference type="OrthoDB" id="6177861at2"/>
<dbReference type="Pfam" id="PF02738">
    <property type="entry name" value="MoCoBD_1"/>
    <property type="match status" value="1"/>
</dbReference>
<dbReference type="EC" id="1.17.1.4" evidence="3"/>
<dbReference type="PANTHER" id="PTHR11908:SF123">
    <property type="entry name" value="ALDEHYDE OXIDOREDUCTASE MOLYBDENUM-BINDING SUBUNIT PAOC"/>
    <property type="match status" value="1"/>
</dbReference>
<evidence type="ECO:0000259" key="1">
    <source>
        <dbReference type="Pfam" id="PF02738"/>
    </source>
</evidence>
<dbReference type="SUPFAM" id="SSF54665">
    <property type="entry name" value="CO dehydrogenase molybdoprotein N-domain-like"/>
    <property type="match status" value="1"/>
</dbReference>
<organism evidence="3 4">
    <name type="scientific">Collimonas arenae</name>
    <dbReference type="NCBI Taxonomy" id="279058"/>
    <lineage>
        <taxon>Bacteria</taxon>
        <taxon>Pseudomonadati</taxon>
        <taxon>Pseudomonadota</taxon>
        <taxon>Betaproteobacteria</taxon>
        <taxon>Burkholderiales</taxon>
        <taxon>Oxalobacteraceae</taxon>
        <taxon>Collimonas</taxon>
    </lineage>
</organism>
<dbReference type="HOGENOM" id="CLU_311632_0_0_4"/>
<dbReference type="KEGG" id="care:LT85_1827"/>
<dbReference type="InterPro" id="IPR008274">
    <property type="entry name" value="AldOxase/xan_DH_MoCoBD1"/>
</dbReference>
<dbReference type="InterPro" id="IPR046867">
    <property type="entry name" value="AldOxase/xan_DH_MoCoBD2"/>
</dbReference>
<name>A0A0A1FB41_9BURK</name>
<dbReference type="SUPFAM" id="SSF56003">
    <property type="entry name" value="Molybdenum cofactor-binding domain"/>
    <property type="match status" value="1"/>
</dbReference>
<dbReference type="AlphaFoldDB" id="A0A0A1FB41"/>
<protein>
    <submittedName>
        <fullName evidence="3">Xanthine dehydrogenase</fullName>
        <ecNumber evidence="3">1.17.1.4</ecNumber>
    </submittedName>
</protein>
<dbReference type="STRING" id="279058.LT85_1827"/>
<dbReference type="InterPro" id="IPR016208">
    <property type="entry name" value="Ald_Oxase/xanthine_DH-like"/>
</dbReference>
<dbReference type="EMBL" id="CP009962">
    <property type="protein sequence ID" value="AIY40985.1"/>
    <property type="molecule type" value="Genomic_DNA"/>
</dbReference>
<keyword evidence="3" id="KW-0560">Oxidoreductase</keyword>
<feature type="domain" description="Aldehyde oxidase/xanthine dehydrogenase first molybdopterin binding" evidence="1">
    <location>
        <begin position="264"/>
        <end position="483"/>
    </location>
</feature>
<evidence type="ECO:0000259" key="2">
    <source>
        <dbReference type="Pfam" id="PF20256"/>
    </source>
</evidence>
<feature type="domain" description="Aldehyde oxidase/xanthine dehydrogenase second molybdopterin binding" evidence="2">
    <location>
        <begin position="512"/>
        <end position="607"/>
    </location>
</feature>
<dbReference type="Proteomes" id="UP000030302">
    <property type="component" value="Chromosome"/>
</dbReference>
<dbReference type="GO" id="GO:0004854">
    <property type="term" value="F:xanthine dehydrogenase activity"/>
    <property type="evidence" value="ECO:0007669"/>
    <property type="project" value="UniProtKB-EC"/>
</dbReference>
<dbReference type="InterPro" id="IPR006311">
    <property type="entry name" value="TAT_signal"/>
</dbReference>